<dbReference type="PANTHER" id="PTHR12486">
    <property type="entry name" value="APRATAXIN-RELATED"/>
    <property type="match status" value="1"/>
</dbReference>
<dbReference type="Pfam" id="PF11969">
    <property type="entry name" value="DcpS_C"/>
    <property type="match status" value="1"/>
</dbReference>
<dbReference type="GO" id="GO:1990165">
    <property type="term" value="F:single-strand break-containing DNA binding"/>
    <property type="evidence" value="ECO:0007669"/>
    <property type="project" value="TreeGrafter"/>
</dbReference>
<evidence type="ECO:0000259" key="2">
    <source>
        <dbReference type="Pfam" id="PF16278"/>
    </source>
</evidence>
<dbReference type="EMBL" id="KV425567">
    <property type="protein sequence ID" value="KZT26255.1"/>
    <property type="molecule type" value="Genomic_DNA"/>
</dbReference>
<dbReference type="PANTHER" id="PTHR12486:SF4">
    <property type="entry name" value="APRATAXIN"/>
    <property type="match status" value="1"/>
</dbReference>
<dbReference type="InterPro" id="IPR032566">
    <property type="entry name" value="Znf-C2HE"/>
</dbReference>
<evidence type="ECO:0000313" key="4">
    <source>
        <dbReference type="Proteomes" id="UP000076761"/>
    </source>
</evidence>
<sequence length="253" mass="29315">MPMPNLTVLRTYALKPNPTDLPSSVLFCHTETSLTIFDAYPKAMFHFLVLPRVIPPTTTSELMSLRSLLAVEKERAWGIVEMLGKDAEQVRGMVEDEMVKRYGFKWDIWIGFHSVPSMEHLHLHVISSDLISPALKNKKHYNSFHPKLGFFLHLKDVLSWFDSDPSYFDMMSGLKKDQYEPLLKEDLVCWECDKAFKNIPALKTHLQGIWDERVRREKNRLEKKRKRDHEDEEAAATQTSLPSNKRVDTGDAS</sequence>
<accession>A0A165T7K3</accession>
<dbReference type="GO" id="GO:0005634">
    <property type="term" value="C:nucleus"/>
    <property type="evidence" value="ECO:0007669"/>
    <property type="project" value="TreeGrafter"/>
</dbReference>
<dbReference type="GO" id="GO:0000012">
    <property type="term" value="P:single strand break repair"/>
    <property type="evidence" value="ECO:0007669"/>
    <property type="project" value="TreeGrafter"/>
</dbReference>
<dbReference type="GO" id="GO:0030983">
    <property type="term" value="F:mismatched DNA binding"/>
    <property type="evidence" value="ECO:0007669"/>
    <property type="project" value="TreeGrafter"/>
</dbReference>
<evidence type="ECO:0000313" key="3">
    <source>
        <dbReference type="EMBL" id="KZT26255.1"/>
    </source>
</evidence>
<dbReference type="Proteomes" id="UP000076761">
    <property type="component" value="Unassembled WGS sequence"/>
</dbReference>
<dbReference type="GO" id="GO:0033699">
    <property type="term" value="F:DNA 5'-adenosine monophosphate hydrolase activity"/>
    <property type="evidence" value="ECO:0007669"/>
    <property type="project" value="TreeGrafter"/>
</dbReference>
<dbReference type="OrthoDB" id="3512845at2759"/>
<dbReference type="Pfam" id="PF16278">
    <property type="entry name" value="zf-C2HE"/>
    <property type="match status" value="1"/>
</dbReference>
<dbReference type="InterPro" id="IPR036265">
    <property type="entry name" value="HIT-like_sf"/>
</dbReference>
<gene>
    <name evidence="3" type="ORF">NEOLEDRAFT_1132288</name>
</gene>
<proteinExistence type="predicted"/>
<dbReference type="GO" id="GO:0003697">
    <property type="term" value="F:single-stranded DNA binding"/>
    <property type="evidence" value="ECO:0007669"/>
    <property type="project" value="TreeGrafter"/>
</dbReference>
<dbReference type="SUPFAM" id="SSF54197">
    <property type="entry name" value="HIT-like"/>
    <property type="match status" value="1"/>
</dbReference>
<dbReference type="FunCoup" id="A0A165T7K3">
    <property type="interactions" value="436"/>
</dbReference>
<protein>
    <submittedName>
        <fullName evidence="3">HIT-like protein</fullName>
    </submittedName>
</protein>
<dbReference type="Gene3D" id="3.30.428.10">
    <property type="entry name" value="HIT-like"/>
    <property type="match status" value="1"/>
</dbReference>
<dbReference type="STRING" id="1314782.A0A165T7K3"/>
<keyword evidence="4" id="KW-1185">Reference proteome</keyword>
<evidence type="ECO:0000256" key="1">
    <source>
        <dbReference type="SAM" id="MobiDB-lite"/>
    </source>
</evidence>
<dbReference type="AlphaFoldDB" id="A0A165T7K3"/>
<organism evidence="3 4">
    <name type="scientific">Neolentinus lepideus HHB14362 ss-1</name>
    <dbReference type="NCBI Taxonomy" id="1314782"/>
    <lineage>
        <taxon>Eukaryota</taxon>
        <taxon>Fungi</taxon>
        <taxon>Dikarya</taxon>
        <taxon>Basidiomycota</taxon>
        <taxon>Agaricomycotina</taxon>
        <taxon>Agaricomycetes</taxon>
        <taxon>Gloeophyllales</taxon>
        <taxon>Gloeophyllaceae</taxon>
        <taxon>Neolentinus</taxon>
    </lineage>
</organism>
<name>A0A165T7K3_9AGAM</name>
<reference evidence="3 4" key="1">
    <citation type="journal article" date="2016" name="Mol. Biol. Evol.">
        <title>Comparative Genomics of Early-Diverging Mushroom-Forming Fungi Provides Insights into the Origins of Lignocellulose Decay Capabilities.</title>
        <authorList>
            <person name="Nagy L.G."/>
            <person name="Riley R."/>
            <person name="Tritt A."/>
            <person name="Adam C."/>
            <person name="Daum C."/>
            <person name="Floudas D."/>
            <person name="Sun H."/>
            <person name="Yadav J.S."/>
            <person name="Pangilinan J."/>
            <person name="Larsson K.H."/>
            <person name="Matsuura K."/>
            <person name="Barry K."/>
            <person name="Labutti K."/>
            <person name="Kuo R."/>
            <person name="Ohm R.A."/>
            <person name="Bhattacharya S.S."/>
            <person name="Shirouzu T."/>
            <person name="Yoshinaga Y."/>
            <person name="Martin F.M."/>
            <person name="Grigoriev I.V."/>
            <person name="Hibbett D.S."/>
        </authorList>
    </citation>
    <scope>NUCLEOTIDE SEQUENCE [LARGE SCALE GENOMIC DNA]</scope>
    <source>
        <strain evidence="3 4">HHB14362 ss-1</strain>
    </source>
</reference>
<dbReference type="InParanoid" id="A0A165T7K3"/>
<dbReference type="GO" id="GO:0003725">
    <property type="term" value="F:double-stranded RNA binding"/>
    <property type="evidence" value="ECO:0007669"/>
    <property type="project" value="TreeGrafter"/>
</dbReference>
<feature type="region of interest" description="Disordered" evidence="1">
    <location>
        <begin position="220"/>
        <end position="253"/>
    </location>
</feature>
<feature type="domain" description="Aprataxin C2HE/C2H2/C2HC zinc finger" evidence="2">
    <location>
        <begin position="148"/>
        <end position="211"/>
    </location>
</feature>